<feature type="region of interest" description="Disordered" evidence="1">
    <location>
        <begin position="712"/>
        <end position="740"/>
    </location>
</feature>
<evidence type="ECO:0000313" key="2">
    <source>
        <dbReference type="EMBL" id="KAJ8919682.1"/>
    </source>
</evidence>
<organism evidence="2 3">
    <name type="scientific">Exocentrus adspersus</name>
    <dbReference type="NCBI Taxonomy" id="1586481"/>
    <lineage>
        <taxon>Eukaryota</taxon>
        <taxon>Metazoa</taxon>
        <taxon>Ecdysozoa</taxon>
        <taxon>Arthropoda</taxon>
        <taxon>Hexapoda</taxon>
        <taxon>Insecta</taxon>
        <taxon>Pterygota</taxon>
        <taxon>Neoptera</taxon>
        <taxon>Endopterygota</taxon>
        <taxon>Coleoptera</taxon>
        <taxon>Polyphaga</taxon>
        <taxon>Cucujiformia</taxon>
        <taxon>Chrysomeloidea</taxon>
        <taxon>Cerambycidae</taxon>
        <taxon>Lamiinae</taxon>
        <taxon>Acanthocinini</taxon>
        <taxon>Exocentrus</taxon>
    </lineage>
</organism>
<feature type="compositionally biased region" description="Polar residues" evidence="1">
    <location>
        <begin position="311"/>
        <end position="322"/>
    </location>
</feature>
<sequence>QAKGPLHRHTPSQDSCCSNDTLFNLEELTCAAGDADREGELLKDAAGQEVDNEGASKEAPSTKDGNVEGVDLNRTFVKASTDVLEEDHPKIDTNSSCVNEFIHEEIKHSSEQLVSGSETNSTEENPIVFTKAQVAPLPSPEDNPWKQLPASLLSYDTVISQSNILLLPVPQVPEVDSPKDLIESESENVTGVDEESEDSGTKDTSHDYENVPVKSAEYENVAEPVYENAKDVQPVYENINETQPLYQNFGNDDIYNEADYVNLVNLENKKNNTEYVNDKNDYMEGEDKASHDDDDIYGMLTDIKFNGPTENQLISASFSESNDINDEQDWDSGSDTRSSSSGEFIWKEGEHEESLKALRAAPQDVVENVKPMAGITEESTDESEMSSGTSDEEGEVPEFVPSAWDKFATPSKSALRSPEKSMEKSEKNKSKGVWFKKQKYHCVYEYPREPESPILQSQDLWKPQLDYSSFTDWEFDADAYFPSTADDNDLISSAYNYQPKSLSSRNLYQLTSISDFATGTSLEDEFFVSSSARPFDNVTSQFFPGSAHWNGENATPDSGVEDGSTPGSSTEIVDTKNIITVPCLKKLASDAVQRTKTNTKSSDALGGLRHTRNKLKLDLPPSPSAFTSTKMFTVESALEPVIREKPAFTTFGKSRFSVQQVDTPPEESENRNVSFEALPYKPLREEVVESNSPEEHRFDCGKEHSEFVRGEASLLDSADEDSGIESSTLERKLSSVGLAQ</sequence>
<feature type="compositionally biased region" description="Acidic residues" evidence="1">
    <location>
        <begin position="323"/>
        <end position="332"/>
    </location>
</feature>
<comment type="caution">
    <text evidence="2">The sequence shown here is derived from an EMBL/GenBank/DDBJ whole genome shotgun (WGS) entry which is preliminary data.</text>
</comment>
<proteinExistence type="predicted"/>
<reference evidence="2 3" key="1">
    <citation type="journal article" date="2023" name="Insect Mol. Biol.">
        <title>Genome sequencing provides insights into the evolution of gene families encoding plant cell wall-degrading enzymes in longhorned beetles.</title>
        <authorList>
            <person name="Shin N.R."/>
            <person name="Okamura Y."/>
            <person name="Kirsch R."/>
            <person name="Pauchet Y."/>
        </authorList>
    </citation>
    <scope>NUCLEOTIDE SEQUENCE [LARGE SCALE GENOMIC DNA]</scope>
    <source>
        <strain evidence="2">EAD_L_NR</strain>
    </source>
</reference>
<evidence type="ECO:0000256" key="1">
    <source>
        <dbReference type="SAM" id="MobiDB-lite"/>
    </source>
</evidence>
<gene>
    <name evidence="2" type="ORF">NQ315_006210</name>
</gene>
<feature type="region of interest" description="Disordered" evidence="1">
    <location>
        <begin position="546"/>
        <end position="570"/>
    </location>
</feature>
<evidence type="ECO:0000313" key="3">
    <source>
        <dbReference type="Proteomes" id="UP001159042"/>
    </source>
</evidence>
<feature type="compositionally biased region" description="Basic and acidic residues" evidence="1">
    <location>
        <begin position="199"/>
        <end position="209"/>
    </location>
</feature>
<feature type="compositionally biased region" description="Basic and acidic residues" evidence="1">
    <location>
        <begin position="417"/>
        <end position="429"/>
    </location>
</feature>
<feature type="compositionally biased region" description="Basic and acidic residues" evidence="1">
    <location>
        <begin position="345"/>
        <end position="356"/>
    </location>
</feature>
<feature type="region of interest" description="Disordered" evidence="1">
    <location>
        <begin position="41"/>
        <end position="69"/>
    </location>
</feature>
<feature type="non-terminal residue" evidence="2">
    <location>
        <position position="1"/>
    </location>
</feature>
<protein>
    <submittedName>
        <fullName evidence="2">Uncharacterized protein</fullName>
    </submittedName>
</protein>
<name>A0AAV8VZ47_9CUCU</name>
<feature type="region of interest" description="Disordered" evidence="1">
    <location>
        <begin position="183"/>
        <end position="209"/>
    </location>
</feature>
<dbReference type="AlphaFoldDB" id="A0AAV8VZ47"/>
<feature type="compositionally biased region" description="Acidic residues" evidence="1">
    <location>
        <begin position="378"/>
        <end position="396"/>
    </location>
</feature>
<feature type="region of interest" description="Disordered" evidence="1">
    <location>
        <begin position="311"/>
        <end position="429"/>
    </location>
</feature>
<feature type="compositionally biased region" description="Low complexity" evidence="1">
    <location>
        <begin position="333"/>
        <end position="342"/>
    </location>
</feature>
<keyword evidence="3" id="KW-1185">Reference proteome</keyword>
<dbReference type="EMBL" id="JANEYG010000016">
    <property type="protein sequence ID" value="KAJ8919682.1"/>
    <property type="molecule type" value="Genomic_DNA"/>
</dbReference>
<dbReference type="Proteomes" id="UP001159042">
    <property type="component" value="Unassembled WGS sequence"/>
</dbReference>
<accession>A0AAV8VZ47</accession>